<evidence type="ECO:0000313" key="4">
    <source>
        <dbReference type="Proteomes" id="UP000326912"/>
    </source>
</evidence>
<feature type="transmembrane region" description="Helical" evidence="2">
    <location>
        <begin position="234"/>
        <end position="252"/>
    </location>
</feature>
<gene>
    <name evidence="3" type="ORF">KDW_37590</name>
</gene>
<feature type="transmembrane region" description="Helical" evidence="2">
    <location>
        <begin position="96"/>
        <end position="117"/>
    </location>
</feature>
<feature type="transmembrane region" description="Helical" evidence="2">
    <location>
        <begin position="506"/>
        <end position="526"/>
    </location>
</feature>
<keyword evidence="2" id="KW-0472">Membrane</keyword>
<evidence type="ECO:0000256" key="2">
    <source>
        <dbReference type="SAM" id="Phobius"/>
    </source>
</evidence>
<organism evidence="3 4">
    <name type="scientific">Dictyobacter vulcani</name>
    <dbReference type="NCBI Taxonomy" id="2607529"/>
    <lineage>
        <taxon>Bacteria</taxon>
        <taxon>Bacillati</taxon>
        <taxon>Chloroflexota</taxon>
        <taxon>Ktedonobacteria</taxon>
        <taxon>Ktedonobacterales</taxon>
        <taxon>Dictyobacteraceae</taxon>
        <taxon>Dictyobacter</taxon>
    </lineage>
</organism>
<feature type="transmembrane region" description="Helical" evidence="2">
    <location>
        <begin position="357"/>
        <end position="374"/>
    </location>
</feature>
<dbReference type="EMBL" id="BKZW01000002">
    <property type="protein sequence ID" value="GER89597.1"/>
    <property type="molecule type" value="Genomic_DNA"/>
</dbReference>
<feature type="transmembrane region" description="Helical" evidence="2">
    <location>
        <begin position="297"/>
        <end position="319"/>
    </location>
</feature>
<accession>A0A5J4KT50</accession>
<feature type="transmembrane region" description="Helical" evidence="2">
    <location>
        <begin position="432"/>
        <end position="456"/>
    </location>
</feature>
<feature type="transmembrane region" description="Helical" evidence="2">
    <location>
        <begin position="601"/>
        <end position="619"/>
    </location>
</feature>
<name>A0A5J4KT50_9CHLR</name>
<feature type="transmembrane region" description="Helical" evidence="2">
    <location>
        <begin position="559"/>
        <end position="581"/>
    </location>
</feature>
<dbReference type="InterPro" id="IPR018746">
    <property type="entry name" value="DUF2298"/>
</dbReference>
<dbReference type="PANTHER" id="PTHR10790">
    <property type="entry name" value="TPR-DOMAIN CONTAINING PROTEIN"/>
    <property type="match status" value="1"/>
</dbReference>
<feature type="region of interest" description="Disordered" evidence="1">
    <location>
        <begin position="469"/>
        <end position="492"/>
    </location>
</feature>
<keyword evidence="4" id="KW-1185">Reference proteome</keyword>
<keyword evidence="2" id="KW-0812">Transmembrane</keyword>
<feature type="transmembrane region" description="Helical" evidence="2">
    <location>
        <begin position="532"/>
        <end position="552"/>
    </location>
</feature>
<feature type="transmembrane region" description="Helical" evidence="2">
    <location>
        <begin position="6"/>
        <end position="27"/>
    </location>
</feature>
<evidence type="ECO:0000256" key="1">
    <source>
        <dbReference type="SAM" id="MobiDB-lite"/>
    </source>
</evidence>
<keyword evidence="2" id="KW-1133">Transmembrane helix</keyword>
<comment type="caution">
    <text evidence="3">The sequence shown here is derived from an EMBL/GenBank/DDBJ whole genome shotgun (WGS) entry which is preliminary data.</text>
</comment>
<evidence type="ECO:0000313" key="3">
    <source>
        <dbReference type="EMBL" id="GER89597.1"/>
    </source>
</evidence>
<sequence length="833" mass="93816">MFELFQMWALVEVLGIVFLPLTVTVFRNIPDRGWAWSKALAIFVLAFCVWWPLMVIQALPFSRFFILAVVLLLVLLNGIGFLRTRQTISHMLRSNGLYIIATEAVFLLMMLLLGWLRSFKPDIYSFEMFMDGGFLASIMRTEHFPPPDMWYAGYAINYYYYAHYIVALLAKFLGQIPSVAFNTGISMLYGLTAVSLFGVTNNLIAWSRQVRRRQQALESNVEVHEKPIYATKNALLAGIPFGALTVALGLVLGNQASTLQWFHDRSLNTNYDWFNPTRIIPRTINEFPAFSFLLSDFHAHVLSLAFTIMGIGMALNLLLEHEGQGIFVFGRGWRLPLTLGTTALLLGGLFVMNGWDLPTYMGLALVCIGLQQWLQHEKRWSWTLVLNIVSASLALVALAALLFLPFHLNFISPSQGIGIVALTERSPLRDELLIYSLFAFMFLSLLFSNIAVRFLAARRAAIAEQSITDEQEENTLSSEQTTESEDESEHVAEQELAVAEGEHVSYLSWPFIGLMTGLGFIVIGLFCQLISPANATFFITLGITVTGAVVLLQHTDDRAHAFTILLGALAIGLVAACEVVFLRDVFVDNNPRMNTVFKFYFQSWILLSIACGAGLYYILENFRRLEFVQAARRYVVTGGKILWALVLLLFLLASAIYPIFAPYYRFAGVDPTTHQVGMFRTNSLDGLNYLKDEGAIPGDYDALRWLNSHISGSPVIVEAVGDDYTGFARISALTGLPTIMGWIGHEYQWRVQWFNSNPDNATDFDRRKTDVSQIYSDPNPQNVLATMKRYHAQYIYVGALEHATYAGAKLDRFADFMQVVYHTKDVTIYKVRS</sequence>
<proteinExistence type="predicted"/>
<dbReference type="PANTHER" id="PTHR10790:SF51">
    <property type="entry name" value="TETRATRICOPEPTIDE REPEAT PROTEIN"/>
    <property type="match status" value="1"/>
</dbReference>
<reference evidence="3 4" key="1">
    <citation type="submission" date="2019-10" db="EMBL/GenBank/DDBJ databases">
        <title>Dictyobacter vulcani sp. nov., within the class Ktedonobacteria, isolated from soil of volcanic Mt. Zao.</title>
        <authorList>
            <person name="Zheng Y."/>
            <person name="Wang C.M."/>
            <person name="Sakai Y."/>
            <person name="Abe K."/>
            <person name="Yokota A."/>
            <person name="Yabe S."/>
        </authorList>
    </citation>
    <scope>NUCLEOTIDE SEQUENCE [LARGE SCALE GENOMIC DNA]</scope>
    <source>
        <strain evidence="3 4">W12</strain>
    </source>
</reference>
<dbReference type="Pfam" id="PF10060">
    <property type="entry name" value="DUF2298"/>
    <property type="match status" value="1"/>
</dbReference>
<dbReference type="RefSeq" id="WP_151757470.1">
    <property type="nucleotide sequence ID" value="NZ_BKZW01000002.1"/>
</dbReference>
<feature type="transmembrane region" description="Helical" evidence="2">
    <location>
        <begin position="331"/>
        <end position="351"/>
    </location>
</feature>
<feature type="transmembrane region" description="Helical" evidence="2">
    <location>
        <begin position="179"/>
        <end position="204"/>
    </location>
</feature>
<evidence type="ECO:0008006" key="5">
    <source>
        <dbReference type="Google" id="ProtNLM"/>
    </source>
</evidence>
<dbReference type="Proteomes" id="UP000326912">
    <property type="component" value="Unassembled WGS sequence"/>
</dbReference>
<dbReference type="NCBIfam" id="TIGR03662">
    <property type="entry name" value="Chlor_Arch_YYY"/>
    <property type="match status" value="1"/>
</dbReference>
<dbReference type="AlphaFoldDB" id="A0A5J4KT50"/>
<feature type="transmembrane region" description="Helical" evidence="2">
    <location>
        <begin position="64"/>
        <end position="84"/>
    </location>
</feature>
<feature type="transmembrane region" description="Helical" evidence="2">
    <location>
        <begin position="381"/>
        <end position="404"/>
    </location>
</feature>
<feature type="transmembrane region" description="Helical" evidence="2">
    <location>
        <begin position="640"/>
        <end position="660"/>
    </location>
</feature>
<protein>
    <recommendedName>
        <fullName evidence="5">Chlor_Arch_YYY domain-containing protein</fullName>
    </recommendedName>
</protein>
<feature type="transmembrane region" description="Helical" evidence="2">
    <location>
        <begin position="39"/>
        <end position="58"/>
    </location>
</feature>